<dbReference type="PANTHER" id="PTHR22409">
    <property type="entry name" value="CHROMOSOME 19 OPEN READING FRAME 44"/>
    <property type="match status" value="1"/>
</dbReference>
<protein>
    <submittedName>
        <fullName evidence="3">Chromosome 19 open reading frame 44</fullName>
    </submittedName>
</protein>
<dbReference type="OMA" id="FKINVMT"/>
<feature type="compositionally biased region" description="Basic and acidic residues" evidence="1">
    <location>
        <begin position="109"/>
        <end position="124"/>
    </location>
</feature>
<sequence length="655" mass="70844">MASIRRTGHSMHNIFGDFSDISLEDSKMEEIRNLKISRSLTKIAPGHSRFLKGNQTVGVKHSLLKETPVVGGGRRPSSGRPLTTASQLRASAALTKLAQLETKIMNRKAQRDPSDMESDLKTSEDSLPGSTVELSSRSPDESQQQAREMPMAEGYAPSGKVSRFLKKRGPPIENQFPEAHSGKERSFQTLQEKKPARKLGSPDSDEEEMKELLGSWIESSRQKETYTNQRFISSKISEKERTKLFSDQIPTQPRTLSRPRGERPSPEPFRPSRPPASQPADGTLRSARSAARPPQPRASGDTAARMPSLPSPGTLSSSASLTPHGKRSSPGRSEPEPCDESPSEAADDSLNDFRINLLSLDDLAPAVSEDSDSEQEKESQRERASSPSPQAGGPPTESEVSECLSEPAPSSAGPEGASSPRPMSQEPTASTVSPAYSEDFEQSPDSTSSESRALSESPDRTLDTLSELSASPKADLSPSMLEPWKKQVRDVTRVVMKEMAVQTLEPAFTYQSAEGASLAAIGPALGGAYVDPVPIASHVVSADSIEALTAYSPAVLALNDMLKQQLSLTQQFVEASRHLHVSLLQSLDQDSFHYHTLEETKQVTAAHTPSWGRGQGPLHMKGDRAQPGSRDTAGPVTLSLARAVWGGGHRRPGWV</sequence>
<reference evidence="3 4" key="1">
    <citation type="submission" date="2019-05" db="EMBL/GenBank/DDBJ databases">
        <title>A Chromosome-scale Meerkat (S. suricatta) Genome Assembly.</title>
        <authorList>
            <person name="Dudchenko O."/>
            <person name="Lieberman Aiden E."/>
            <person name="Tung J."/>
            <person name="Barreiro L.B."/>
            <person name="Clutton-Brock T.H."/>
        </authorList>
    </citation>
    <scope>NUCLEOTIDE SEQUENCE [LARGE SCALE GENOMIC DNA]</scope>
</reference>
<feature type="domain" description="DUF4614" evidence="2">
    <location>
        <begin position="435"/>
        <end position="608"/>
    </location>
</feature>
<reference evidence="3" key="2">
    <citation type="submission" date="2025-08" db="UniProtKB">
        <authorList>
            <consortium name="Ensembl"/>
        </authorList>
    </citation>
    <scope>IDENTIFICATION</scope>
</reference>
<dbReference type="PANTHER" id="PTHR22409:SF2">
    <property type="entry name" value="CHROMOSOME 19 OPEN READING FRAME 44"/>
    <property type="match status" value="1"/>
</dbReference>
<proteinExistence type="predicted"/>
<dbReference type="Pfam" id="PF15391">
    <property type="entry name" value="DUF4614"/>
    <property type="match status" value="1"/>
</dbReference>
<feature type="region of interest" description="Disordered" evidence="1">
    <location>
        <begin position="104"/>
        <end position="462"/>
    </location>
</feature>
<feature type="region of interest" description="Disordered" evidence="1">
    <location>
        <begin position="607"/>
        <end position="633"/>
    </location>
</feature>
<feature type="compositionally biased region" description="Low complexity" evidence="1">
    <location>
        <begin position="446"/>
        <end position="456"/>
    </location>
</feature>
<reference evidence="3" key="3">
    <citation type="submission" date="2025-09" db="UniProtKB">
        <authorList>
            <consortium name="Ensembl"/>
        </authorList>
    </citation>
    <scope>IDENTIFICATION</scope>
</reference>
<feature type="compositionally biased region" description="Low complexity" evidence="1">
    <location>
        <begin position="307"/>
        <end position="323"/>
    </location>
</feature>
<dbReference type="InterPro" id="IPR040120">
    <property type="entry name" value="C19orf44-like"/>
</dbReference>
<feature type="compositionally biased region" description="Basic and acidic residues" evidence="1">
    <location>
        <begin position="374"/>
        <end position="384"/>
    </location>
</feature>
<name>A0A673TGX3_SURSU</name>
<feature type="compositionally biased region" description="Low complexity" evidence="1">
    <location>
        <begin position="385"/>
        <end position="395"/>
    </location>
</feature>
<dbReference type="AlphaFoldDB" id="A0A673TGX3"/>
<dbReference type="Proteomes" id="UP000472268">
    <property type="component" value="Chromosome 12"/>
</dbReference>
<keyword evidence="4" id="KW-1185">Reference proteome</keyword>
<dbReference type="InterPro" id="IPR027884">
    <property type="entry name" value="DUF4614"/>
</dbReference>
<feature type="compositionally biased region" description="Basic and acidic residues" evidence="1">
    <location>
        <begin position="180"/>
        <end position="194"/>
    </location>
</feature>
<evidence type="ECO:0000256" key="1">
    <source>
        <dbReference type="SAM" id="MobiDB-lite"/>
    </source>
</evidence>
<feature type="compositionally biased region" description="Low complexity" evidence="1">
    <location>
        <begin position="405"/>
        <end position="420"/>
    </location>
</feature>
<feature type="compositionally biased region" description="Pro residues" evidence="1">
    <location>
        <begin position="266"/>
        <end position="277"/>
    </location>
</feature>
<evidence type="ECO:0000313" key="4">
    <source>
        <dbReference type="Proteomes" id="UP000472268"/>
    </source>
</evidence>
<feature type="compositionally biased region" description="Acidic residues" evidence="1">
    <location>
        <begin position="336"/>
        <end position="350"/>
    </location>
</feature>
<accession>A0A673TGX3</accession>
<evidence type="ECO:0000259" key="2">
    <source>
        <dbReference type="Pfam" id="PF15391"/>
    </source>
</evidence>
<dbReference type="Ensembl" id="ENSSSUT00005014351.1">
    <property type="protein sequence ID" value="ENSSSUP00005012542.1"/>
    <property type="gene ID" value="ENSSSUG00005008074.1"/>
</dbReference>
<feature type="compositionally biased region" description="Polar residues" evidence="1">
    <location>
        <begin position="128"/>
        <end position="146"/>
    </location>
</feature>
<evidence type="ECO:0000313" key="3">
    <source>
        <dbReference type="Ensembl" id="ENSSSUP00005012542.1"/>
    </source>
</evidence>
<gene>
    <name evidence="3" type="primary">C12H19orf44</name>
</gene>
<feature type="compositionally biased region" description="Polar residues" evidence="1">
    <location>
        <begin position="225"/>
        <end position="235"/>
    </location>
</feature>
<feature type="compositionally biased region" description="Polar residues" evidence="1">
    <location>
        <begin position="421"/>
        <end position="434"/>
    </location>
</feature>
<organism evidence="3 4">
    <name type="scientific">Suricata suricatta</name>
    <name type="common">Meerkat</name>
    <dbReference type="NCBI Taxonomy" id="37032"/>
    <lineage>
        <taxon>Eukaryota</taxon>
        <taxon>Metazoa</taxon>
        <taxon>Chordata</taxon>
        <taxon>Craniata</taxon>
        <taxon>Vertebrata</taxon>
        <taxon>Euteleostomi</taxon>
        <taxon>Mammalia</taxon>
        <taxon>Eutheria</taxon>
        <taxon>Laurasiatheria</taxon>
        <taxon>Carnivora</taxon>
        <taxon>Feliformia</taxon>
        <taxon>Herpestidae</taxon>
        <taxon>Suricata</taxon>
    </lineage>
</organism>